<evidence type="ECO:0000313" key="3">
    <source>
        <dbReference type="Proteomes" id="UP000572907"/>
    </source>
</evidence>
<protein>
    <submittedName>
        <fullName evidence="2">Uncharacterized protein</fullName>
    </submittedName>
</protein>
<gene>
    <name evidence="2" type="ORF">FHS41_000162</name>
</gene>
<accession>A0A7W4ZJK7</accession>
<name>A0A7W4ZJK7_9ACTN</name>
<organism evidence="2 3">
    <name type="scientific">Streptomyces violarus</name>
    <dbReference type="NCBI Taxonomy" id="67380"/>
    <lineage>
        <taxon>Bacteria</taxon>
        <taxon>Bacillati</taxon>
        <taxon>Actinomycetota</taxon>
        <taxon>Actinomycetes</taxon>
        <taxon>Kitasatosporales</taxon>
        <taxon>Streptomycetaceae</taxon>
        <taxon>Streptomyces</taxon>
    </lineage>
</organism>
<reference evidence="2 3" key="1">
    <citation type="submission" date="2020-08" db="EMBL/GenBank/DDBJ databases">
        <title>Genomic Encyclopedia of Type Strains, Phase III (KMG-III): the genomes of soil and plant-associated and newly described type strains.</title>
        <authorList>
            <person name="Whitman W."/>
        </authorList>
    </citation>
    <scope>NUCLEOTIDE SEQUENCE [LARGE SCALE GENOMIC DNA]</scope>
    <source>
        <strain evidence="2 3">CECT 3237</strain>
    </source>
</reference>
<dbReference type="Proteomes" id="UP000572907">
    <property type="component" value="Unassembled WGS sequence"/>
</dbReference>
<proteinExistence type="predicted"/>
<feature type="region of interest" description="Disordered" evidence="1">
    <location>
        <begin position="33"/>
        <end position="58"/>
    </location>
</feature>
<comment type="caution">
    <text evidence="2">The sequence shown here is derived from an EMBL/GenBank/DDBJ whole genome shotgun (WGS) entry which is preliminary data.</text>
</comment>
<dbReference type="EMBL" id="JACHXE010000001">
    <property type="protein sequence ID" value="MBB3073693.1"/>
    <property type="molecule type" value="Genomic_DNA"/>
</dbReference>
<sequence length="58" mass="6307">MAERKKFAPPAIQGFTPKLAEVTDTVLFGDSWERPGLSPCDGEGRCLSRTAPSSPRFP</sequence>
<dbReference type="AlphaFoldDB" id="A0A7W4ZJK7"/>
<evidence type="ECO:0000256" key="1">
    <source>
        <dbReference type="SAM" id="MobiDB-lite"/>
    </source>
</evidence>
<keyword evidence="3" id="KW-1185">Reference proteome</keyword>
<evidence type="ECO:0000313" key="2">
    <source>
        <dbReference type="EMBL" id="MBB3073693.1"/>
    </source>
</evidence>